<dbReference type="GO" id="GO:0005524">
    <property type="term" value="F:ATP binding"/>
    <property type="evidence" value="ECO:0007669"/>
    <property type="project" value="UniProtKB-KW"/>
</dbReference>
<dbReference type="PANTHER" id="PTHR32309">
    <property type="entry name" value="TYROSINE-PROTEIN KINASE"/>
    <property type="match status" value="1"/>
</dbReference>
<evidence type="ECO:0000256" key="3">
    <source>
        <dbReference type="ARBA" id="ARBA00022679"/>
    </source>
</evidence>
<evidence type="ECO:0000256" key="4">
    <source>
        <dbReference type="ARBA" id="ARBA00022741"/>
    </source>
</evidence>
<dbReference type="Pfam" id="PF13614">
    <property type="entry name" value="AAA_31"/>
    <property type="match status" value="1"/>
</dbReference>
<evidence type="ECO:0000256" key="7">
    <source>
        <dbReference type="ARBA" id="ARBA00023137"/>
    </source>
</evidence>
<organism evidence="10 11">
    <name type="scientific">Faecalibacillus intestinalis</name>
    <dbReference type="NCBI Taxonomy" id="1982626"/>
    <lineage>
        <taxon>Bacteria</taxon>
        <taxon>Bacillati</taxon>
        <taxon>Bacillota</taxon>
        <taxon>Erysipelotrichia</taxon>
        <taxon>Erysipelotrichales</taxon>
        <taxon>Coprobacillaceae</taxon>
        <taxon>Faecalibacillus</taxon>
    </lineage>
</organism>
<keyword evidence="4" id="KW-0547">Nucleotide-binding</keyword>
<keyword evidence="3" id="KW-0808">Transferase</keyword>
<gene>
    <name evidence="10" type="ORF">NE542_09560</name>
</gene>
<accession>A0AAP2XP31</accession>
<feature type="domain" description="AAA" evidence="9">
    <location>
        <begin position="35"/>
        <end position="179"/>
    </location>
</feature>
<evidence type="ECO:0000259" key="9">
    <source>
        <dbReference type="Pfam" id="PF13614"/>
    </source>
</evidence>
<dbReference type="EC" id="2.7.10.2" evidence="2"/>
<reference evidence="10" key="1">
    <citation type="submission" date="2022-06" db="EMBL/GenBank/DDBJ databases">
        <title>Isolation of gut microbiota from human fecal samples.</title>
        <authorList>
            <person name="Pamer E.G."/>
            <person name="Barat B."/>
            <person name="Waligurski E."/>
            <person name="Medina S."/>
            <person name="Paddock L."/>
            <person name="Mostad J."/>
        </authorList>
    </citation>
    <scope>NUCLEOTIDE SEQUENCE</scope>
    <source>
        <strain evidence="10">DFI.6.24</strain>
    </source>
</reference>
<dbReference type="InterPro" id="IPR027417">
    <property type="entry name" value="P-loop_NTPase"/>
</dbReference>
<keyword evidence="6" id="KW-0067">ATP-binding</keyword>
<evidence type="ECO:0000256" key="5">
    <source>
        <dbReference type="ARBA" id="ARBA00022777"/>
    </source>
</evidence>
<dbReference type="Gene3D" id="3.40.50.300">
    <property type="entry name" value="P-loop containing nucleotide triphosphate hydrolases"/>
    <property type="match status" value="1"/>
</dbReference>
<dbReference type="InterPro" id="IPR025669">
    <property type="entry name" value="AAA_dom"/>
</dbReference>
<dbReference type="RefSeq" id="WP_158560100.1">
    <property type="nucleotide sequence ID" value="NZ_JADPGJ010000028.1"/>
</dbReference>
<dbReference type="GO" id="GO:0004715">
    <property type="term" value="F:non-membrane spanning protein tyrosine kinase activity"/>
    <property type="evidence" value="ECO:0007669"/>
    <property type="project" value="UniProtKB-EC"/>
</dbReference>
<comment type="catalytic activity">
    <reaction evidence="8">
        <text>L-tyrosyl-[protein] + ATP = O-phospho-L-tyrosyl-[protein] + ADP + H(+)</text>
        <dbReference type="Rhea" id="RHEA:10596"/>
        <dbReference type="Rhea" id="RHEA-COMP:10136"/>
        <dbReference type="Rhea" id="RHEA-COMP:20101"/>
        <dbReference type="ChEBI" id="CHEBI:15378"/>
        <dbReference type="ChEBI" id="CHEBI:30616"/>
        <dbReference type="ChEBI" id="CHEBI:46858"/>
        <dbReference type="ChEBI" id="CHEBI:61978"/>
        <dbReference type="ChEBI" id="CHEBI:456216"/>
        <dbReference type="EC" id="2.7.10.2"/>
    </reaction>
</comment>
<dbReference type="CDD" id="cd05387">
    <property type="entry name" value="BY-kinase"/>
    <property type="match status" value="1"/>
</dbReference>
<dbReference type="AlphaFoldDB" id="A0AAP2XP31"/>
<keyword evidence="5 10" id="KW-0418">Kinase</keyword>
<keyword evidence="7" id="KW-0829">Tyrosine-protein kinase</keyword>
<name>A0AAP2XP31_9FIRM</name>
<evidence type="ECO:0000313" key="10">
    <source>
        <dbReference type="EMBL" id="MCQ5062057.1"/>
    </source>
</evidence>
<evidence type="ECO:0000256" key="8">
    <source>
        <dbReference type="ARBA" id="ARBA00051245"/>
    </source>
</evidence>
<dbReference type="GO" id="GO:0005886">
    <property type="term" value="C:plasma membrane"/>
    <property type="evidence" value="ECO:0007669"/>
    <property type="project" value="TreeGrafter"/>
</dbReference>
<dbReference type="SUPFAM" id="SSF52540">
    <property type="entry name" value="P-loop containing nucleoside triphosphate hydrolases"/>
    <property type="match status" value="1"/>
</dbReference>
<evidence type="ECO:0000256" key="1">
    <source>
        <dbReference type="ARBA" id="ARBA00007316"/>
    </source>
</evidence>
<comment type="caution">
    <text evidence="10">The sequence shown here is derived from an EMBL/GenBank/DDBJ whole genome shotgun (WGS) entry which is preliminary data.</text>
</comment>
<sequence length="219" mass="24591">MKLGKLETRELIDDSAMNESYKTLRTNLLYTSDLKVISLTSTVANEGKTTTAYYLAKSYAELGKKVLLMDCDLRKGSLKKFFTVKTRVSGISEYVSGQSKDFIYQTDVDGLFVVLSGKKPPNPTELLSNSSFEKMLEVLKEEFDLIIIDTPPMGIGADATIIGRNVDGVLMVVRNNFVSKKSVKKVKDDLVRTGSKVIGVVLNRIEKHQSDYYDYYGYY</sequence>
<evidence type="ECO:0000256" key="2">
    <source>
        <dbReference type="ARBA" id="ARBA00011903"/>
    </source>
</evidence>
<proteinExistence type="inferred from homology"/>
<evidence type="ECO:0000256" key="6">
    <source>
        <dbReference type="ARBA" id="ARBA00022840"/>
    </source>
</evidence>
<dbReference type="EMBL" id="JANGBO010000009">
    <property type="protein sequence ID" value="MCQ5062057.1"/>
    <property type="molecule type" value="Genomic_DNA"/>
</dbReference>
<protein>
    <recommendedName>
        <fullName evidence="2">non-specific protein-tyrosine kinase</fullName>
        <ecNumber evidence="2">2.7.10.2</ecNumber>
    </recommendedName>
</protein>
<dbReference type="PANTHER" id="PTHR32309:SF13">
    <property type="entry name" value="FERRIC ENTEROBACTIN TRANSPORT PROTEIN FEPE"/>
    <property type="match status" value="1"/>
</dbReference>
<comment type="similarity">
    <text evidence="1">Belongs to the CpsD/CapB family.</text>
</comment>
<evidence type="ECO:0000313" key="11">
    <source>
        <dbReference type="Proteomes" id="UP001204814"/>
    </source>
</evidence>
<dbReference type="Proteomes" id="UP001204814">
    <property type="component" value="Unassembled WGS sequence"/>
</dbReference>
<dbReference type="NCBIfam" id="TIGR01007">
    <property type="entry name" value="eps_fam"/>
    <property type="match status" value="1"/>
</dbReference>
<dbReference type="InterPro" id="IPR050445">
    <property type="entry name" value="Bact_polysacc_biosynth/exp"/>
</dbReference>
<dbReference type="InterPro" id="IPR005702">
    <property type="entry name" value="Wzc-like_C"/>
</dbReference>